<comment type="function">
    <text evidence="2">Catalyzes the hydrolysis of 5-hydroxyisourate (HIU) to 2-oxo-4-hydroxy-4-carboxy-5-ureidoimidazoline (OHCU).</text>
</comment>
<evidence type="ECO:0000256" key="1">
    <source>
        <dbReference type="ARBA" id="ARBA00001043"/>
    </source>
</evidence>
<protein>
    <recommendedName>
        <fullName evidence="7">5-hydroxyisourate hydrolase</fullName>
        <shortName evidence="7">HIU hydrolase</shortName>
        <shortName evidence="7">HIUHase</shortName>
        <ecNumber evidence="7">3.5.2.17</ecNumber>
    </recommendedName>
</protein>
<keyword evidence="5 7" id="KW-0659">Purine metabolism</keyword>
<evidence type="ECO:0000256" key="5">
    <source>
        <dbReference type="ARBA" id="ARBA00022631"/>
    </source>
</evidence>
<gene>
    <name evidence="9" type="primary">uraH</name>
    <name evidence="9" type="ORF">DCF25_17450</name>
</gene>
<dbReference type="InterPro" id="IPR036817">
    <property type="entry name" value="Transthyretin/HIU_hydrolase_sf"/>
</dbReference>
<dbReference type="Pfam" id="PF00576">
    <property type="entry name" value="Transthyretin"/>
    <property type="match status" value="1"/>
</dbReference>
<reference evidence="9 10" key="2">
    <citation type="submission" date="2018-06" db="EMBL/GenBank/DDBJ databases">
        <title>Metagenomic assembly of (sub)arctic Cyanobacteria and their associated microbiome from non-axenic cultures.</title>
        <authorList>
            <person name="Baurain D."/>
        </authorList>
    </citation>
    <scope>NUCLEOTIDE SEQUENCE [LARGE SCALE GENOMIC DNA]</scope>
    <source>
        <strain evidence="9">ULC129bin1</strain>
    </source>
</reference>
<dbReference type="EMBL" id="QBMC01000146">
    <property type="protein sequence ID" value="PZO12532.1"/>
    <property type="molecule type" value="Genomic_DNA"/>
</dbReference>
<evidence type="ECO:0000256" key="7">
    <source>
        <dbReference type="RuleBase" id="RU361270"/>
    </source>
</evidence>
<dbReference type="InterPro" id="IPR014306">
    <property type="entry name" value="Hydroxyisourate_hydrolase"/>
</dbReference>
<dbReference type="SUPFAM" id="SSF49472">
    <property type="entry name" value="Transthyretin (synonym: prealbumin)"/>
    <property type="match status" value="1"/>
</dbReference>
<dbReference type="GO" id="GO:0006144">
    <property type="term" value="P:purine nucleobase metabolic process"/>
    <property type="evidence" value="ECO:0007669"/>
    <property type="project" value="UniProtKB-KW"/>
</dbReference>
<dbReference type="AlphaFoldDB" id="A0A2W4TUI1"/>
<comment type="caution">
    <text evidence="9">The sequence shown here is derived from an EMBL/GenBank/DDBJ whole genome shotgun (WGS) entry which is preliminary data.</text>
</comment>
<evidence type="ECO:0000256" key="2">
    <source>
        <dbReference type="ARBA" id="ARBA00002704"/>
    </source>
</evidence>
<keyword evidence="6 7" id="KW-0378">Hydrolase</keyword>
<dbReference type="CDD" id="cd05822">
    <property type="entry name" value="TLP_HIUase"/>
    <property type="match status" value="1"/>
</dbReference>
<evidence type="ECO:0000313" key="9">
    <source>
        <dbReference type="EMBL" id="PZO12532.1"/>
    </source>
</evidence>
<comment type="catalytic activity">
    <reaction evidence="1 7">
        <text>5-hydroxyisourate + H2O = 5-hydroxy-2-oxo-4-ureido-2,5-dihydro-1H-imidazole-5-carboxylate + H(+)</text>
        <dbReference type="Rhea" id="RHEA:23736"/>
        <dbReference type="ChEBI" id="CHEBI:15377"/>
        <dbReference type="ChEBI" id="CHEBI:15378"/>
        <dbReference type="ChEBI" id="CHEBI:18072"/>
        <dbReference type="ChEBI" id="CHEBI:58639"/>
        <dbReference type="EC" id="3.5.2.17"/>
    </reaction>
</comment>
<name>A0A2W4TUI1_9CYAN</name>
<feature type="domain" description="Transthyretin/hydroxyisourate hydrolase" evidence="8">
    <location>
        <begin position="5"/>
        <end position="118"/>
    </location>
</feature>
<accession>A0A2W4TUI1</accession>
<dbReference type="Proteomes" id="UP000249354">
    <property type="component" value="Unassembled WGS sequence"/>
</dbReference>
<dbReference type="NCBIfam" id="TIGR02962">
    <property type="entry name" value="hdxy_isourate"/>
    <property type="match status" value="1"/>
</dbReference>
<evidence type="ECO:0000256" key="6">
    <source>
        <dbReference type="ARBA" id="ARBA00022801"/>
    </source>
</evidence>
<evidence type="ECO:0000313" key="10">
    <source>
        <dbReference type="Proteomes" id="UP000249354"/>
    </source>
</evidence>
<dbReference type="InterPro" id="IPR023416">
    <property type="entry name" value="Transthyretin/HIU_hydrolase_d"/>
</dbReference>
<dbReference type="PANTHER" id="PTHR10395:SF7">
    <property type="entry name" value="5-HYDROXYISOURATE HYDROLASE"/>
    <property type="match status" value="1"/>
</dbReference>
<dbReference type="PROSITE" id="PS00768">
    <property type="entry name" value="TRANSTHYRETIN_1"/>
    <property type="match status" value="1"/>
</dbReference>
<dbReference type="InterPro" id="IPR023418">
    <property type="entry name" value="Thyroxine_BS"/>
</dbReference>
<comment type="subunit">
    <text evidence="4 7">Homotetramer.</text>
</comment>
<dbReference type="GO" id="GO:0033971">
    <property type="term" value="F:hydroxyisourate hydrolase activity"/>
    <property type="evidence" value="ECO:0007669"/>
    <property type="project" value="UniProtKB-EC"/>
</dbReference>
<reference evidence="10" key="1">
    <citation type="submission" date="2018-04" db="EMBL/GenBank/DDBJ databases">
        <authorList>
            <person name="Cornet L."/>
        </authorList>
    </citation>
    <scope>NUCLEOTIDE SEQUENCE [LARGE SCALE GENOMIC DNA]</scope>
</reference>
<dbReference type="EC" id="3.5.2.17" evidence="7"/>
<evidence type="ECO:0000259" key="8">
    <source>
        <dbReference type="Pfam" id="PF00576"/>
    </source>
</evidence>
<sequence>MTGKLTTHILDTAQGQPAANVTVELFQISLSQNAKLIKTLTTNADGRTDQPLLTSKEMEKGTYELRFAMGGYFAKQLDKLPDPLFLNIIPIRFSIADTSKHYHIPLLCSPWSYSTYRGS</sequence>
<dbReference type="Gene3D" id="2.60.40.180">
    <property type="entry name" value="Transthyretin/hydroxyisourate hydrolase domain"/>
    <property type="match status" value="1"/>
</dbReference>
<organism evidence="9 10">
    <name type="scientific">Leptolyngbya foveolarum</name>
    <dbReference type="NCBI Taxonomy" id="47253"/>
    <lineage>
        <taxon>Bacteria</taxon>
        <taxon>Bacillati</taxon>
        <taxon>Cyanobacteriota</taxon>
        <taxon>Cyanophyceae</taxon>
        <taxon>Leptolyngbyales</taxon>
        <taxon>Leptolyngbyaceae</taxon>
        <taxon>Leptolyngbya group</taxon>
        <taxon>Leptolyngbya</taxon>
    </lineage>
</organism>
<comment type="similarity">
    <text evidence="3 7">Belongs to the transthyretin family. 5-hydroxyisourate hydrolase subfamily.</text>
</comment>
<evidence type="ECO:0000256" key="4">
    <source>
        <dbReference type="ARBA" id="ARBA00011881"/>
    </source>
</evidence>
<dbReference type="FunFam" id="2.60.40.180:FF:000005">
    <property type="entry name" value="5-hydroxyisourate hydrolase"/>
    <property type="match status" value="1"/>
</dbReference>
<dbReference type="PANTHER" id="PTHR10395">
    <property type="entry name" value="URICASE AND TRANSTHYRETIN-RELATED"/>
    <property type="match status" value="1"/>
</dbReference>
<proteinExistence type="inferred from homology"/>
<evidence type="ECO:0000256" key="3">
    <source>
        <dbReference type="ARBA" id="ARBA00009850"/>
    </source>
</evidence>